<keyword evidence="3" id="KW-1185">Reference proteome</keyword>
<organism evidence="2 3">
    <name type="scientific">Cinnamomum micranthum f. kanehirae</name>
    <dbReference type="NCBI Taxonomy" id="337451"/>
    <lineage>
        <taxon>Eukaryota</taxon>
        <taxon>Viridiplantae</taxon>
        <taxon>Streptophyta</taxon>
        <taxon>Embryophyta</taxon>
        <taxon>Tracheophyta</taxon>
        <taxon>Spermatophyta</taxon>
        <taxon>Magnoliopsida</taxon>
        <taxon>Magnoliidae</taxon>
        <taxon>Laurales</taxon>
        <taxon>Lauraceae</taxon>
        <taxon>Cinnamomum</taxon>
    </lineage>
</organism>
<feature type="domain" description="Ricin B lectin" evidence="1">
    <location>
        <begin position="31"/>
        <end position="155"/>
    </location>
</feature>
<dbReference type="SMART" id="SM00458">
    <property type="entry name" value="RICIN"/>
    <property type="match status" value="1"/>
</dbReference>
<dbReference type="Pfam" id="PF00652">
    <property type="entry name" value="Ricin_B_lectin"/>
    <property type="match status" value="1"/>
</dbReference>
<dbReference type="OrthoDB" id="1642280at2759"/>
<dbReference type="PROSITE" id="PS50231">
    <property type="entry name" value="RICIN_B_LECTIN"/>
    <property type="match status" value="1"/>
</dbReference>
<dbReference type="Proteomes" id="UP000283530">
    <property type="component" value="Unassembled WGS sequence"/>
</dbReference>
<evidence type="ECO:0000313" key="2">
    <source>
        <dbReference type="EMBL" id="RWR91461.1"/>
    </source>
</evidence>
<dbReference type="InterPro" id="IPR035992">
    <property type="entry name" value="Ricin_B-like_lectins"/>
</dbReference>
<accession>A0A443PKZ8</accession>
<dbReference type="AlphaFoldDB" id="A0A443PKZ8"/>
<dbReference type="STRING" id="337451.A0A443PKZ8"/>
<dbReference type="Gene3D" id="2.80.10.50">
    <property type="match status" value="1"/>
</dbReference>
<dbReference type="EMBL" id="QPKB01000008">
    <property type="protein sequence ID" value="RWR91461.1"/>
    <property type="molecule type" value="Genomic_DNA"/>
</dbReference>
<protein>
    <submittedName>
        <fullName evidence="2">Type 2 ribosome-inactivating protein</fullName>
    </submittedName>
</protein>
<sequence length="156" mass="17502">MGQFDPTVTLLRLLPPFGKYGTMEQSSILYRDFVTSIVGFNDLCMQANGEAVWVVQCESSEAEQTWAVYPDGSIWPQQNRDRCLTSSDNHSKGRIIIISGCSSGSEGQRWVFMNVGTILNLKNGMVMEVKGSDPSLHQIIIWEVTENPNQKWLSLL</sequence>
<evidence type="ECO:0000313" key="3">
    <source>
        <dbReference type="Proteomes" id="UP000283530"/>
    </source>
</evidence>
<comment type="caution">
    <text evidence="2">The sequence shown here is derived from an EMBL/GenBank/DDBJ whole genome shotgun (WGS) entry which is preliminary data.</text>
</comment>
<name>A0A443PKZ8_9MAGN</name>
<dbReference type="SUPFAM" id="SSF50370">
    <property type="entry name" value="Ricin B-like lectins"/>
    <property type="match status" value="1"/>
</dbReference>
<evidence type="ECO:0000259" key="1">
    <source>
        <dbReference type="SMART" id="SM00458"/>
    </source>
</evidence>
<gene>
    <name evidence="2" type="ORF">CKAN_02061500</name>
</gene>
<proteinExistence type="predicted"/>
<reference evidence="2 3" key="1">
    <citation type="journal article" date="2019" name="Nat. Plants">
        <title>Stout camphor tree genome fills gaps in understanding of flowering plant genome evolution.</title>
        <authorList>
            <person name="Chaw S.M."/>
            <person name="Liu Y.C."/>
            <person name="Wu Y.W."/>
            <person name="Wang H.Y."/>
            <person name="Lin C.I."/>
            <person name="Wu C.S."/>
            <person name="Ke H.M."/>
            <person name="Chang L.Y."/>
            <person name="Hsu C.Y."/>
            <person name="Yang H.T."/>
            <person name="Sudianto E."/>
            <person name="Hsu M.H."/>
            <person name="Wu K.P."/>
            <person name="Wang L.N."/>
            <person name="Leebens-Mack J.H."/>
            <person name="Tsai I.J."/>
        </authorList>
    </citation>
    <scope>NUCLEOTIDE SEQUENCE [LARGE SCALE GENOMIC DNA]</scope>
    <source>
        <strain evidence="3">cv. Chaw 1501</strain>
        <tissue evidence="2">Young leaves</tissue>
    </source>
</reference>
<dbReference type="InterPro" id="IPR000772">
    <property type="entry name" value="Ricin_B_lectin"/>
</dbReference>